<gene>
    <name evidence="2" type="ORF">PPACK8108_LOCUS15061</name>
</gene>
<protein>
    <submittedName>
        <fullName evidence="2">Expressed protein</fullName>
    </submittedName>
</protein>
<evidence type="ECO:0000313" key="2">
    <source>
        <dbReference type="EMBL" id="CAH7682255.1"/>
    </source>
</evidence>
<evidence type="ECO:0000313" key="3">
    <source>
        <dbReference type="Proteomes" id="UP001153365"/>
    </source>
</evidence>
<name>A0AAV0B8A4_PHAPC</name>
<comment type="caution">
    <text evidence="2">The sequence shown here is derived from an EMBL/GenBank/DDBJ whole genome shotgun (WGS) entry which is preliminary data.</text>
</comment>
<feature type="region of interest" description="Disordered" evidence="1">
    <location>
        <begin position="114"/>
        <end position="136"/>
    </location>
</feature>
<proteinExistence type="predicted"/>
<evidence type="ECO:0000256" key="1">
    <source>
        <dbReference type="SAM" id="MobiDB-lite"/>
    </source>
</evidence>
<keyword evidence="3" id="KW-1185">Reference proteome</keyword>
<feature type="compositionally biased region" description="Basic and acidic residues" evidence="1">
    <location>
        <begin position="114"/>
        <end position="129"/>
    </location>
</feature>
<dbReference type="AlphaFoldDB" id="A0AAV0B8A4"/>
<organism evidence="2 3">
    <name type="scientific">Phakopsora pachyrhizi</name>
    <name type="common">Asian soybean rust disease fungus</name>
    <dbReference type="NCBI Taxonomy" id="170000"/>
    <lineage>
        <taxon>Eukaryota</taxon>
        <taxon>Fungi</taxon>
        <taxon>Dikarya</taxon>
        <taxon>Basidiomycota</taxon>
        <taxon>Pucciniomycotina</taxon>
        <taxon>Pucciniomycetes</taxon>
        <taxon>Pucciniales</taxon>
        <taxon>Phakopsoraceae</taxon>
        <taxon>Phakopsora</taxon>
    </lineage>
</organism>
<accession>A0AAV0B8A4</accession>
<dbReference type="EMBL" id="CALTRL010003971">
    <property type="protein sequence ID" value="CAH7682255.1"/>
    <property type="molecule type" value="Genomic_DNA"/>
</dbReference>
<reference evidence="2" key="1">
    <citation type="submission" date="2022-06" db="EMBL/GenBank/DDBJ databases">
        <authorList>
            <consortium name="SYNGENTA / RWTH Aachen University"/>
        </authorList>
    </citation>
    <scope>NUCLEOTIDE SEQUENCE</scope>
</reference>
<dbReference type="Proteomes" id="UP001153365">
    <property type="component" value="Unassembled WGS sequence"/>
</dbReference>
<sequence length="176" mass="19848">MRFKKCSDRHRLIRRKSQWAIVRDSPLLPIDNAITPTEMTKVGVGSSKPVRSDDIRMDGLVRMVLSVDRPRRMDGIIREDSRNGKIPGLKCLMILSISRVLKSKSNENYGQDEMERGLEEYQRPVDRRGTSPNDKTAAIPLAKNLAPTSQQNDLSKKLTSSDQNILVSLPISAHLL</sequence>